<proteinExistence type="predicted"/>
<gene>
    <name evidence="1" type="ORF">CCMP2556_LOCUS7599</name>
</gene>
<dbReference type="EMBL" id="CAXAMN010003339">
    <property type="protein sequence ID" value="CAK9004232.1"/>
    <property type="molecule type" value="Genomic_DNA"/>
</dbReference>
<name>A0ABP0INN7_9DINO</name>
<keyword evidence="2" id="KW-1185">Reference proteome</keyword>
<reference evidence="1 2" key="1">
    <citation type="submission" date="2024-02" db="EMBL/GenBank/DDBJ databases">
        <authorList>
            <person name="Chen Y."/>
            <person name="Shah S."/>
            <person name="Dougan E. K."/>
            <person name="Thang M."/>
            <person name="Chan C."/>
        </authorList>
    </citation>
    <scope>NUCLEOTIDE SEQUENCE [LARGE SCALE GENOMIC DNA]</scope>
</reference>
<evidence type="ECO:0000313" key="2">
    <source>
        <dbReference type="Proteomes" id="UP001642484"/>
    </source>
</evidence>
<dbReference type="Proteomes" id="UP001642484">
    <property type="component" value="Unassembled WGS sequence"/>
</dbReference>
<evidence type="ECO:0000313" key="1">
    <source>
        <dbReference type="EMBL" id="CAK9004232.1"/>
    </source>
</evidence>
<accession>A0ABP0INN7</accession>
<comment type="caution">
    <text evidence="1">The sequence shown here is derived from an EMBL/GenBank/DDBJ whole genome shotgun (WGS) entry which is preliminary data.</text>
</comment>
<organism evidence="1 2">
    <name type="scientific">Durusdinium trenchii</name>
    <dbReference type="NCBI Taxonomy" id="1381693"/>
    <lineage>
        <taxon>Eukaryota</taxon>
        <taxon>Sar</taxon>
        <taxon>Alveolata</taxon>
        <taxon>Dinophyceae</taxon>
        <taxon>Suessiales</taxon>
        <taxon>Symbiodiniaceae</taxon>
        <taxon>Durusdinium</taxon>
    </lineage>
</organism>
<protein>
    <submittedName>
        <fullName evidence="1">Uncharacterized protein</fullName>
    </submittedName>
</protein>
<sequence>MALSAEMLQGLKGSHTAEASDDLTEVSELIAGPAEVSPGVDWSQLLSQIAQMSTFLPEAPETEGPHAEGRRKKTALPALSREFWGSNPCGLSTVKTSKWRVE</sequence>